<dbReference type="Proteomes" id="UP001269402">
    <property type="component" value="Unassembled WGS sequence"/>
</dbReference>
<evidence type="ECO:0000313" key="2">
    <source>
        <dbReference type="Proteomes" id="UP001269402"/>
    </source>
</evidence>
<accession>A0AAW8PAN3</accession>
<dbReference type="RefSeq" id="WP_310808807.1">
    <property type="nucleotide sequence ID" value="NZ_JAVLSH010000025.1"/>
</dbReference>
<proteinExistence type="predicted"/>
<protein>
    <submittedName>
        <fullName evidence="1">Uncharacterized protein</fullName>
    </submittedName>
</protein>
<dbReference type="AlphaFoldDB" id="A0AAW8PAN3"/>
<gene>
    <name evidence="1" type="ORF">RJJ37_31495</name>
</gene>
<comment type="caution">
    <text evidence="1">The sequence shown here is derived from an EMBL/GenBank/DDBJ whole genome shotgun (WGS) entry which is preliminary data.</text>
</comment>
<keyword evidence="2" id="KW-1185">Reference proteome</keyword>
<evidence type="ECO:0000313" key="1">
    <source>
        <dbReference type="EMBL" id="MDR9764096.1"/>
    </source>
</evidence>
<dbReference type="EMBL" id="JAVLSH010000025">
    <property type="protein sequence ID" value="MDR9764096.1"/>
    <property type="molecule type" value="Genomic_DNA"/>
</dbReference>
<reference evidence="2" key="1">
    <citation type="submission" date="2023-07" db="EMBL/GenBank/DDBJ databases">
        <title>Genomic characterization of faba bean (Vicia faba) microsymbionts in Mexican soils.</title>
        <authorList>
            <person name="Rivera Orduna F.N."/>
            <person name="Guevara-Luna J."/>
            <person name="Yan J."/>
            <person name="Arroyo-Herrera I."/>
            <person name="Li Y."/>
            <person name="Vasquez-Murrieta M.S."/>
            <person name="Wang E.T."/>
        </authorList>
    </citation>
    <scope>NUCLEOTIDE SEQUENCE [LARGE SCALE GENOMIC DNA]</scope>
    <source>
        <strain evidence="2">CH6</strain>
    </source>
</reference>
<sequence length="73" mass="7470">MTVEIKTAAADAEYEAAARLNELLFEAARGTTMERGASRDFEALACSILSLIGDGSASAMAISGSLVATQADS</sequence>
<organism evidence="1 2">
    <name type="scientific">Rhizobium redzepovicii</name>
    <dbReference type="NCBI Taxonomy" id="2867518"/>
    <lineage>
        <taxon>Bacteria</taxon>
        <taxon>Pseudomonadati</taxon>
        <taxon>Pseudomonadota</taxon>
        <taxon>Alphaproteobacteria</taxon>
        <taxon>Hyphomicrobiales</taxon>
        <taxon>Rhizobiaceae</taxon>
        <taxon>Rhizobium/Agrobacterium group</taxon>
        <taxon>Rhizobium</taxon>
    </lineage>
</organism>
<name>A0AAW8PAN3_9HYPH</name>